<sequence>CGCIYYRQRQIRLKSSNNKPITNLTPSFSSSLNDDAENDTLLISSPSPQFTAMTTISTSTTTTNDSNRLTTFTDRLSNNKSSSLSSSSSSTYVKMSRSFEDEIL</sequence>
<evidence type="ECO:0000313" key="2">
    <source>
        <dbReference type="EMBL" id="CAF4464254.1"/>
    </source>
</evidence>
<evidence type="ECO:0000256" key="1">
    <source>
        <dbReference type="SAM" id="MobiDB-lite"/>
    </source>
</evidence>
<proteinExistence type="predicted"/>
<dbReference type="AlphaFoldDB" id="A0A820TBG4"/>
<feature type="non-terminal residue" evidence="2">
    <location>
        <position position="1"/>
    </location>
</feature>
<gene>
    <name evidence="2" type="ORF">OKA104_LOCUS54873</name>
</gene>
<reference evidence="2" key="1">
    <citation type="submission" date="2021-02" db="EMBL/GenBank/DDBJ databases">
        <authorList>
            <person name="Nowell W R."/>
        </authorList>
    </citation>
    <scope>NUCLEOTIDE SEQUENCE</scope>
</reference>
<feature type="compositionally biased region" description="Low complexity" evidence="1">
    <location>
        <begin position="56"/>
        <end position="90"/>
    </location>
</feature>
<dbReference type="EMBL" id="CAJOAY010037483">
    <property type="protein sequence ID" value="CAF4464254.1"/>
    <property type="molecule type" value="Genomic_DNA"/>
</dbReference>
<dbReference type="Proteomes" id="UP000663881">
    <property type="component" value="Unassembled WGS sequence"/>
</dbReference>
<accession>A0A820TBG4</accession>
<evidence type="ECO:0000313" key="3">
    <source>
        <dbReference type="Proteomes" id="UP000663881"/>
    </source>
</evidence>
<name>A0A820TBG4_9BILA</name>
<protein>
    <submittedName>
        <fullName evidence="2">Uncharacterized protein</fullName>
    </submittedName>
</protein>
<comment type="caution">
    <text evidence="2">The sequence shown here is derived from an EMBL/GenBank/DDBJ whole genome shotgun (WGS) entry which is preliminary data.</text>
</comment>
<organism evidence="2 3">
    <name type="scientific">Adineta steineri</name>
    <dbReference type="NCBI Taxonomy" id="433720"/>
    <lineage>
        <taxon>Eukaryota</taxon>
        <taxon>Metazoa</taxon>
        <taxon>Spiralia</taxon>
        <taxon>Gnathifera</taxon>
        <taxon>Rotifera</taxon>
        <taxon>Eurotatoria</taxon>
        <taxon>Bdelloidea</taxon>
        <taxon>Adinetida</taxon>
        <taxon>Adinetidae</taxon>
        <taxon>Adineta</taxon>
    </lineage>
</organism>
<feature type="region of interest" description="Disordered" evidence="1">
    <location>
        <begin position="56"/>
        <end position="104"/>
    </location>
</feature>